<dbReference type="GO" id="GO:0016020">
    <property type="term" value="C:membrane"/>
    <property type="evidence" value="ECO:0007669"/>
    <property type="project" value="UniProtKB-SubCell"/>
</dbReference>
<keyword evidence="8" id="KW-1185">Reference proteome</keyword>
<evidence type="ECO:0000256" key="5">
    <source>
        <dbReference type="ARBA" id="ARBA00023002"/>
    </source>
</evidence>
<dbReference type="Gene3D" id="1.10.630.10">
    <property type="entry name" value="Cytochrome P450"/>
    <property type="match status" value="1"/>
</dbReference>
<organism evidence="7 8">
    <name type="scientific">Thlaspi arvense</name>
    <name type="common">Field penny-cress</name>
    <dbReference type="NCBI Taxonomy" id="13288"/>
    <lineage>
        <taxon>Eukaryota</taxon>
        <taxon>Viridiplantae</taxon>
        <taxon>Streptophyta</taxon>
        <taxon>Embryophyta</taxon>
        <taxon>Tracheophyta</taxon>
        <taxon>Spermatophyta</taxon>
        <taxon>Magnoliopsida</taxon>
        <taxon>eudicotyledons</taxon>
        <taxon>Gunneridae</taxon>
        <taxon>Pentapetalae</taxon>
        <taxon>rosids</taxon>
        <taxon>malvids</taxon>
        <taxon>Brassicales</taxon>
        <taxon>Brassicaceae</taxon>
        <taxon>Thlaspideae</taxon>
        <taxon>Thlaspi</taxon>
    </lineage>
</organism>
<evidence type="ECO:0000256" key="1">
    <source>
        <dbReference type="ARBA" id="ARBA00004167"/>
    </source>
</evidence>
<protein>
    <recommendedName>
        <fullName evidence="9">Cytochrome P450</fullName>
    </recommendedName>
</protein>
<dbReference type="EMBL" id="OU466860">
    <property type="protein sequence ID" value="CAH2061290.1"/>
    <property type="molecule type" value="Genomic_DNA"/>
</dbReference>
<dbReference type="GO" id="GO:0005506">
    <property type="term" value="F:iron ion binding"/>
    <property type="evidence" value="ECO:0007669"/>
    <property type="project" value="InterPro"/>
</dbReference>
<dbReference type="PANTHER" id="PTHR47956:SF78">
    <property type="entry name" value="CYTOCHROME P450 71B24-RELATED"/>
    <property type="match status" value="1"/>
</dbReference>
<dbReference type="GO" id="GO:0016705">
    <property type="term" value="F:oxidoreductase activity, acting on paired donors, with incorporation or reduction of molecular oxygen"/>
    <property type="evidence" value="ECO:0007669"/>
    <property type="project" value="InterPro"/>
</dbReference>
<comment type="similarity">
    <text evidence="2">Belongs to the cytochrome P450 family.</text>
</comment>
<evidence type="ECO:0000256" key="4">
    <source>
        <dbReference type="ARBA" id="ARBA00022989"/>
    </source>
</evidence>
<evidence type="ECO:0008006" key="9">
    <source>
        <dbReference type="Google" id="ProtNLM"/>
    </source>
</evidence>
<evidence type="ECO:0000256" key="2">
    <source>
        <dbReference type="ARBA" id="ARBA00010617"/>
    </source>
</evidence>
<dbReference type="PANTHER" id="PTHR47956">
    <property type="entry name" value="CYTOCHROME P450 71B11-RELATED"/>
    <property type="match status" value="1"/>
</dbReference>
<dbReference type="InterPro" id="IPR050193">
    <property type="entry name" value="Cytochrome_P450_71"/>
</dbReference>
<evidence type="ECO:0000256" key="3">
    <source>
        <dbReference type="ARBA" id="ARBA00022692"/>
    </source>
</evidence>
<keyword evidence="5" id="KW-0560">Oxidoreductase</keyword>
<keyword evidence="3" id="KW-0812">Transmembrane</keyword>
<dbReference type="InterPro" id="IPR001128">
    <property type="entry name" value="Cyt_P450"/>
</dbReference>
<reference evidence="7 8" key="1">
    <citation type="submission" date="2022-03" db="EMBL/GenBank/DDBJ databases">
        <authorList>
            <person name="Nunn A."/>
            <person name="Chopra R."/>
            <person name="Nunn A."/>
            <person name="Contreras Garrido A."/>
        </authorList>
    </citation>
    <scope>NUCLEOTIDE SEQUENCE [LARGE SCALE GENOMIC DNA]</scope>
</reference>
<dbReference type="Proteomes" id="UP000836841">
    <property type="component" value="Chromosome 4"/>
</dbReference>
<proteinExistence type="inferred from homology"/>
<evidence type="ECO:0000256" key="6">
    <source>
        <dbReference type="ARBA" id="ARBA00023136"/>
    </source>
</evidence>
<dbReference type="InterPro" id="IPR036396">
    <property type="entry name" value="Cyt_P450_sf"/>
</dbReference>
<dbReference type="AlphaFoldDB" id="A0AAU9SF93"/>
<sequence length="161" mass="18253">MIMNIYIAGVDANAITMIWAMAELVRNPSVMKKVQDETRTWIGINSKERIVEEDLDMLQYLKLVVKETEEILSIGKIHKSFITETKKDKALRCCLLVLVGGFVQVLLLGLRPLNWDSLICFTTSIGDCLRSEDKKNLDMEEAGDVTIIKKVLLQLVPVLRC</sequence>
<dbReference type="GO" id="GO:0004497">
    <property type="term" value="F:monooxygenase activity"/>
    <property type="evidence" value="ECO:0007669"/>
    <property type="project" value="InterPro"/>
</dbReference>
<comment type="subcellular location">
    <subcellularLocation>
        <location evidence="1">Membrane</location>
        <topology evidence="1">Single-pass membrane protein</topology>
    </subcellularLocation>
</comment>
<evidence type="ECO:0000313" key="7">
    <source>
        <dbReference type="EMBL" id="CAH2061290.1"/>
    </source>
</evidence>
<keyword evidence="6" id="KW-0472">Membrane</keyword>
<keyword evidence="4" id="KW-1133">Transmembrane helix</keyword>
<dbReference type="Pfam" id="PF00067">
    <property type="entry name" value="p450"/>
    <property type="match status" value="1"/>
</dbReference>
<dbReference type="SUPFAM" id="SSF48264">
    <property type="entry name" value="Cytochrome P450"/>
    <property type="match status" value="1"/>
</dbReference>
<evidence type="ECO:0000313" key="8">
    <source>
        <dbReference type="Proteomes" id="UP000836841"/>
    </source>
</evidence>
<gene>
    <name evidence="7" type="ORF">TAV2_LOCUS12886</name>
</gene>
<name>A0AAU9SF93_THLAR</name>
<accession>A0AAU9SF93</accession>
<dbReference type="GO" id="GO:0020037">
    <property type="term" value="F:heme binding"/>
    <property type="evidence" value="ECO:0007669"/>
    <property type="project" value="InterPro"/>
</dbReference>